<protein>
    <recommendedName>
        <fullName evidence="1">Spore protein YkvP/CgeB glycosyl transferase-like domain-containing protein</fullName>
    </recommendedName>
</protein>
<keyword evidence="3" id="KW-1185">Reference proteome</keyword>
<sequence length="379" mass="44249">MLHQLKNKIKSNEITKFIYEKLQCSIVLSQYKIIQKFYQYKKPKLILNENISKVTKRPNIFYLGTDELQDKSGFLQALKVYSDLTYFTKKDGSYGSYSFGVLNRKKNIQANRKRLFELLLNMETAPDILLMQTWEWRIGLETLKEVRKRYPSMKIVNIAMDDRHSYWLYGNRKRGSAGLIPALDCVFTTSSEAVKWYRTEGCQAYFYPLASDEEIFKPLNVEKIYDVGFVGAKYGIRESIVQRLIDKGIKVKVYGNGWPSGRLPIEDTNLFYNQCKIVLGVSTILGCSNFTSMKLRDFDVPMSGSVYVTNYNEDTARIFIEDKEIVYYKNIDECVEKVENLLHNEKKLEEIRCAAFEKARKNTYKIRVKDLLNKLGYLV</sequence>
<accession>A0A1W1WTH8</accession>
<dbReference type="RefSeq" id="WP_084275728.1">
    <property type="nucleotide sequence ID" value="NZ_AP026671.1"/>
</dbReference>
<evidence type="ECO:0000313" key="2">
    <source>
        <dbReference type="EMBL" id="SMC09502.1"/>
    </source>
</evidence>
<reference evidence="3" key="1">
    <citation type="submission" date="2017-04" db="EMBL/GenBank/DDBJ databases">
        <authorList>
            <person name="Varghese N."/>
            <person name="Submissions S."/>
        </authorList>
    </citation>
    <scope>NUCLEOTIDE SEQUENCE [LARGE SCALE GENOMIC DNA]</scope>
    <source>
        <strain evidence="3">DSM 16512</strain>
    </source>
</reference>
<dbReference type="EMBL" id="FWWZ01000001">
    <property type="protein sequence ID" value="SMC09502.1"/>
    <property type="molecule type" value="Genomic_DNA"/>
</dbReference>
<organism evidence="2 3">
    <name type="scientific">Nitratiruptor tergarcus DSM 16512</name>
    <dbReference type="NCBI Taxonomy" id="1069081"/>
    <lineage>
        <taxon>Bacteria</taxon>
        <taxon>Pseudomonadati</taxon>
        <taxon>Campylobacterota</taxon>
        <taxon>Epsilonproteobacteria</taxon>
        <taxon>Nautiliales</taxon>
        <taxon>Nitratiruptoraceae</taxon>
        <taxon>Nitratiruptor</taxon>
    </lineage>
</organism>
<dbReference type="Pfam" id="PF13524">
    <property type="entry name" value="Glyco_trans_1_2"/>
    <property type="match status" value="1"/>
</dbReference>
<dbReference type="OrthoDB" id="505636at2"/>
<dbReference type="AlphaFoldDB" id="A0A1W1WTH8"/>
<evidence type="ECO:0000313" key="3">
    <source>
        <dbReference type="Proteomes" id="UP000192602"/>
    </source>
</evidence>
<dbReference type="STRING" id="1069081.SAMN05660197_1314"/>
<evidence type="ECO:0000259" key="1">
    <source>
        <dbReference type="Pfam" id="PF13524"/>
    </source>
</evidence>
<name>A0A1W1WTH8_9BACT</name>
<dbReference type="InterPro" id="IPR055259">
    <property type="entry name" value="YkvP/CgeB_Glyco_trans-like"/>
</dbReference>
<feature type="domain" description="Spore protein YkvP/CgeB glycosyl transferase-like" evidence="1">
    <location>
        <begin position="238"/>
        <end position="372"/>
    </location>
</feature>
<gene>
    <name evidence="2" type="ORF">SAMN05660197_1314</name>
</gene>
<dbReference type="Proteomes" id="UP000192602">
    <property type="component" value="Unassembled WGS sequence"/>
</dbReference>
<proteinExistence type="predicted"/>